<feature type="transmembrane region" description="Helical" evidence="2">
    <location>
        <begin position="37"/>
        <end position="58"/>
    </location>
</feature>
<dbReference type="EMBL" id="MEWZ01000017">
    <property type="protein sequence ID" value="OGC86670.1"/>
    <property type="molecule type" value="Genomic_DNA"/>
</dbReference>
<evidence type="ECO:0000313" key="5">
    <source>
        <dbReference type="Proteomes" id="UP000178585"/>
    </source>
</evidence>
<dbReference type="InterPro" id="IPR043725">
    <property type="entry name" value="DUF5667"/>
</dbReference>
<proteinExistence type="predicted"/>
<gene>
    <name evidence="4" type="ORF">A2949_02950</name>
</gene>
<feature type="compositionally biased region" description="Polar residues" evidence="1">
    <location>
        <begin position="185"/>
        <end position="202"/>
    </location>
</feature>
<feature type="domain" description="DUF5667" evidence="3">
    <location>
        <begin position="66"/>
        <end position="137"/>
    </location>
</feature>
<dbReference type="STRING" id="1797245.A2949_02950"/>
<accession>A0A1F4XY91</accession>
<reference evidence="4 5" key="1">
    <citation type="journal article" date="2016" name="Nat. Commun.">
        <title>Thousands of microbial genomes shed light on interconnected biogeochemical processes in an aquifer system.</title>
        <authorList>
            <person name="Anantharaman K."/>
            <person name="Brown C.T."/>
            <person name="Hug L.A."/>
            <person name="Sharon I."/>
            <person name="Castelle C.J."/>
            <person name="Probst A.J."/>
            <person name="Thomas B.C."/>
            <person name="Singh A."/>
            <person name="Wilkins M.J."/>
            <person name="Karaoz U."/>
            <person name="Brodie E.L."/>
            <person name="Williams K.H."/>
            <person name="Hubbard S.S."/>
            <person name="Banfield J.F."/>
        </authorList>
    </citation>
    <scope>NUCLEOTIDE SEQUENCE [LARGE SCALE GENOMIC DNA]</scope>
</reference>
<organism evidence="4 5">
    <name type="scientific">Candidatus Adlerbacteria bacterium RIFCSPLOWO2_01_FULL_54_21b</name>
    <dbReference type="NCBI Taxonomy" id="1797245"/>
    <lineage>
        <taxon>Bacteria</taxon>
        <taxon>Candidatus Adleribacteriota</taxon>
    </lineage>
</organism>
<evidence type="ECO:0000256" key="1">
    <source>
        <dbReference type="SAM" id="MobiDB-lite"/>
    </source>
</evidence>
<keyword evidence="2" id="KW-0812">Transmembrane</keyword>
<protein>
    <recommendedName>
        <fullName evidence="3">DUF5667 domain-containing protein</fullName>
    </recommendedName>
</protein>
<dbReference type="Pfam" id="PF18915">
    <property type="entry name" value="DUF5667"/>
    <property type="match status" value="1"/>
</dbReference>
<keyword evidence="2" id="KW-0472">Membrane</keyword>
<evidence type="ECO:0000313" key="4">
    <source>
        <dbReference type="EMBL" id="OGC86670.1"/>
    </source>
</evidence>
<sequence length="227" mass="24914">MTLHNLKNEAYKTRLTAEEKATMRGRLFYVPAVPSPFFAFSFSRFVFAPLVLLLVMGIGTVSAAQGALPGDLLYGVKISVNEQVEVALARTPTAKAQTEARLAVRRVAEAEALAGQGRLDDTTTQKIEDDFNRHASRARALASIEVPEAPAALTATIKPKQQHERDDDTIEYGTTIRTMGAPQPEASSTAEQSTKRTISASLEEQKTILHNIKLRVGRDIHSTRERD</sequence>
<evidence type="ECO:0000259" key="3">
    <source>
        <dbReference type="Pfam" id="PF18915"/>
    </source>
</evidence>
<comment type="caution">
    <text evidence="4">The sequence shown here is derived from an EMBL/GenBank/DDBJ whole genome shotgun (WGS) entry which is preliminary data.</text>
</comment>
<name>A0A1F4XY91_9BACT</name>
<evidence type="ECO:0000256" key="2">
    <source>
        <dbReference type="SAM" id="Phobius"/>
    </source>
</evidence>
<dbReference type="Proteomes" id="UP000178585">
    <property type="component" value="Unassembled WGS sequence"/>
</dbReference>
<dbReference type="AlphaFoldDB" id="A0A1F4XY91"/>
<feature type="region of interest" description="Disordered" evidence="1">
    <location>
        <begin position="178"/>
        <end position="202"/>
    </location>
</feature>
<keyword evidence="2" id="KW-1133">Transmembrane helix</keyword>